<evidence type="ECO:0000313" key="2">
    <source>
        <dbReference type="EMBL" id="KAJ9671051.1"/>
    </source>
</evidence>
<organism evidence="2 3">
    <name type="scientific">Vitis rotundifolia</name>
    <name type="common">Muscadine grape</name>
    <dbReference type="NCBI Taxonomy" id="103349"/>
    <lineage>
        <taxon>Eukaryota</taxon>
        <taxon>Viridiplantae</taxon>
        <taxon>Streptophyta</taxon>
        <taxon>Embryophyta</taxon>
        <taxon>Tracheophyta</taxon>
        <taxon>Spermatophyta</taxon>
        <taxon>Magnoliopsida</taxon>
        <taxon>eudicotyledons</taxon>
        <taxon>Gunneridae</taxon>
        <taxon>Pentapetalae</taxon>
        <taxon>rosids</taxon>
        <taxon>Vitales</taxon>
        <taxon>Vitaceae</taxon>
        <taxon>Viteae</taxon>
        <taxon>Vitis</taxon>
    </lineage>
</organism>
<accession>A0AA39D4Q8</accession>
<dbReference type="AlphaFoldDB" id="A0AA39D4Q8"/>
<dbReference type="CDD" id="cd00303">
    <property type="entry name" value="retropepsin_like"/>
    <property type="match status" value="1"/>
</dbReference>
<sequence length="240" mass="26893">MNSQIQGTQPQGEGNFRQRKPGGRPEQGQQGRFYALGSQNAEFNALEEGMILCFSTWAHVLFDPGATHSFISASFSSLLDIEFVPLHCSLCVETPMGSKVESKWVCHACVLHIEGLEVTMDLVLLDISSFDVIVGMDWLARHHAVLDCYLKKVTFQTSCGTDPISIAPYRMAPVELKELNIQLQELQSEGFIRPSTSPWGALVLFVKKDGSLRLCVDYRKLNRVIVKNKYPLPQIDDLFD</sequence>
<dbReference type="SUPFAM" id="SSF50630">
    <property type="entry name" value="Acid proteases"/>
    <property type="match status" value="1"/>
</dbReference>
<dbReference type="EMBL" id="JARBHA010000020">
    <property type="protein sequence ID" value="KAJ9671051.1"/>
    <property type="molecule type" value="Genomic_DNA"/>
</dbReference>
<dbReference type="PANTHER" id="PTHR15503">
    <property type="entry name" value="LDOC1 RELATED"/>
    <property type="match status" value="1"/>
</dbReference>
<comment type="caution">
    <text evidence="2">The sequence shown here is derived from an EMBL/GenBank/DDBJ whole genome shotgun (WGS) entry which is preliminary data.</text>
</comment>
<feature type="region of interest" description="Disordered" evidence="1">
    <location>
        <begin position="1"/>
        <end position="30"/>
    </location>
</feature>
<dbReference type="Pfam" id="PF08284">
    <property type="entry name" value="RVP_2"/>
    <property type="match status" value="1"/>
</dbReference>
<proteinExistence type="predicted"/>
<dbReference type="SUPFAM" id="SSF56672">
    <property type="entry name" value="DNA/RNA polymerases"/>
    <property type="match status" value="1"/>
</dbReference>
<evidence type="ECO:0000256" key="1">
    <source>
        <dbReference type="SAM" id="MobiDB-lite"/>
    </source>
</evidence>
<dbReference type="Gene3D" id="2.40.70.10">
    <property type="entry name" value="Acid Proteases"/>
    <property type="match status" value="1"/>
</dbReference>
<dbReference type="InterPro" id="IPR032567">
    <property type="entry name" value="RTL1-rel"/>
</dbReference>
<reference evidence="2 3" key="1">
    <citation type="journal article" date="2023" name="BMC Biotechnol.">
        <title>Vitis rotundifolia cv Carlos genome sequencing.</title>
        <authorList>
            <person name="Huff M."/>
            <person name="Hulse-Kemp A."/>
            <person name="Scheffler B."/>
            <person name="Youngblood R."/>
            <person name="Simpson S."/>
            <person name="Babiker E."/>
            <person name="Staton M."/>
        </authorList>
    </citation>
    <scope>NUCLEOTIDE SEQUENCE [LARGE SCALE GENOMIC DNA]</scope>
    <source>
        <tissue evidence="2">Leaf</tissue>
    </source>
</reference>
<name>A0AA39D4Q8_VITRO</name>
<dbReference type="Proteomes" id="UP001168098">
    <property type="component" value="Unassembled WGS sequence"/>
</dbReference>
<gene>
    <name evidence="2" type="ORF">PVL29_027172</name>
</gene>
<evidence type="ECO:0000313" key="3">
    <source>
        <dbReference type="Proteomes" id="UP001168098"/>
    </source>
</evidence>
<dbReference type="PANTHER" id="PTHR15503:SF45">
    <property type="entry name" value="RNA-DIRECTED DNA POLYMERASE HOMOLOG"/>
    <property type="match status" value="1"/>
</dbReference>
<feature type="compositionally biased region" description="Polar residues" evidence="1">
    <location>
        <begin position="1"/>
        <end position="12"/>
    </location>
</feature>
<protein>
    <submittedName>
        <fullName evidence="2">Uncharacterized protein</fullName>
    </submittedName>
</protein>
<keyword evidence="3" id="KW-1185">Reference proteome</keyword>
<dbReference type="Gene3D" id="3.10.10.10">
    <property type="entry name" value="HIV Type 1 Reverse Transcriptase, subunit A, domain 1"/>
    <property type="match status" value="1"/>
</dbReference>
<dbReference type="InterPro" id="IPR043502">
    <property type="entry name" value="DNA/RNA_pol_sf"/>
</dbReference>
<dbReference type="InterPro" id="IPR021109">
    <property type="entry name" value="Peptidase_aspartic_dom_sf"/>
</dbReference>